<evidence type="ECO:0000256" key="1">
    <source>
        <dbReference type="SAM" id="MobiDB-lite"/>
    </source>
</evidence>
<feature type="compositionally biased region" description="Polar residues" evidence="1">
    <location>
        <begin position="25"/>
        <end position="40"/>
    </location>
</feature>
<feature type="domain" description="DUF6532" evidence="2">
    <location>
        <begin position="365"/>
        <end position="480"/>
    </location>
</feature>
<keyword evidence="4" id="KW-1185">Reference proteome</keyword>
<name>A0ABR1JKA6_9AGAR</name>
<organism evidence="3 4">
    <name type="scientific">Marasmiellus scandens</name>
    <dbReference type="NCBI Taxonomy" id="2682957"/>
    <lineage>
        <taxon>Eukaryota</taxon>
        <taxon>Fungi</taxon>
        <taxon>Dikarya</taxon>
        <taxon>Basidiomycota</taxon>
        <taxon>Agaricomycotina</taxon>
        <taxon>Agaricomycetes</taxon>
        <taxon>Agaricomycetidae</taxon>
        <taxon>Agaricales</taxon>
        <taxon>Marasmiineae</taxon>
        <taxon>Omphalotaceae</taxon>
        <taxon>Marasmiellus</taxon>
    </lineage>
</organism>
<evidence type="ECO:0000313" key="3">
    <source>
        <dbReference type="EMBL" id="KAK7460900.1"/>
    </source>
</evidence>
<feature type="compositionally biased region" description="Basic and acidic residues" evidence="1">
    <location>
        <begin position="65"/>
        <end position="79"/>
    </location>
</feature>
<comment type="caution">
    <text evidence="3">The sequence shown here is derived from an EMBL/GenBank/DDBJ whole genome shotgun (WGS) entry which is preliminary data.</text>
</comment>
<feature type="compositionally biased region" description="Basic and acidic residues" evidence="1">
    <location>
        <begin position="43"/>
        <end position="52"/>
    </location>
</feature>
<dbReference type="Proteomes" id="UP001498398">
    <property type="component" value="Unassembled WGS sequence"/>
</dbReference>
<reference evidence="3 4" key="1">
    <citation type="submission" date="2024-01" db="EMBL/GenBank/DDBJ databases">
        <title>A draft genome for the cacao thread blight pathogen Marasmiellus scandens.</title>
        <authorList>
            <person name="Baruah I.K."/>
            <person name="Leung J."/>
            <person name="Bukari Y."/>
            <person name="Amoako-Attah I."/>
            <person name="Meinhardt L.W."/>
            <person name="Bailey B.A."/>
            <person name="Cohen S.P."/>
        </authorList>
    </citation>
    <scope>NUCLEOTIDE SEQUENCE [LARGE SCALE GENOMIC DNA]</scope>
    <source>
        <strain evidence="3 4">GH-19</strain>
    </source>
</reference>
<dbReference type="Pfam" id="PF20149">
    <property type="entry name" value="DUF6532"/>
    <property type="match status" value="1"/>
</dbReference>
<dbReference type="InterPro" id="IPR045341">
    <property type="entry name" value="DUF6532"/>
</dbReference>
<proteinExistence type="predicted"/>
<dbReference type="EMBL" id="JBANRG010000014">
    <property type="protein sequence ID" value="KAK7460900.1"/>
    <property type="molecule type" value="Genomic_DNA"/>
</dbReference>
<gene>
    <name evidence="3" type="ORF">VKT23_008828</name>
</gene>
<feature type="region of interest" description="Disordered" evidence="1">
    <location>
        <begin position="225"/>
        <end position="248"/>
    </location>
</feature>
<sequence>MPDHSVVLSPELLAQTKASQRGGRVTSTGEESAISQQKTQMRGGRELRKRAGSELVQTAAKAKQPRREDSAQKKGDSSQHGRGSGKSRGNNAKGNIKGKVSEHGQGKRRGGGSAASASSTQKNVLKARKEQETQVTKAPAKVLPLKKFGRKIVDSEDDKTEGEDEAFHEGASDDEEQDSDMDTDDDNSEEEEEEEEEEINDENLLQETVFIPQEEDDDFAADFNHSNAFHRHPSSPASISSRPTSVPNSDQYDDVDMDTSSQVGLDGDIDAVIAMNGDGKGRNKKKMFGKRDQDFLNEVFLLTFSVIFILTGNQAPKVTASSQPLNMRPTTRIWPKYAQLVFPEKGKDIRLKEQSSIIGMVARDAITRTQVQCVTENAWPELKEKIRSTRSLLLQSATDLQAKDAQAKYIAERISVDLKFANALASLVTERLASFRKHIKDISLMELAVYELGTDEKCIARVQELISNDKFTFPGTWDENDWDSKTLTGTQASELIDHT</sequence>
<feature type="region of interest" description="Disordered" evidence="1">
    <location>
        <begin position="1"/>
        <end position="205"/>
    </location>
</feature>
<feature type="compositionally biased region" description="Acidic residues" evidence="1">
    <location>
        <begin position="172"/>
        <end position="201"/>
    </location>
</feature>
<feature type="compositionally biased region" description="Acidic residues" evidence="1">
    <location>
        <begin position="155"/>
        <end position="164"/>
    </location>
</feature>
<evidence type="ECO:0000259" key="2">
    <source>
        <dbReference type="Pfam" id="PF20149"/>
    </source>
</evidence>
<feature type="compositionally biased region" description="Low complexity" evidence="1">
    <location>
        <begin position="234"/>
        <end position="245"/>
    </location>
</feature>
<accession>A0ABR1JKA6</accession>
<evidence type="ECO:0000313" key="4">
    <source>
        <dbReference type="Proteomes" id="UP001498398"/>
    </source>
</evidence>
<protein>
    <recommendedName>
        <fullName evidence="2">DUF6532 domain-containing protein</fullName>
    </recommendedName>
</protein>